<dbReference type="Pfam" id="PF00082">
    <property type="entry name" value="Peptidase_S8"/>
    <property type="match status" value="1"/>
</dbReference>
<feature type="active site" description="Charge relay system" evidence="5">
    <location>
        <position position="46"/>
    </location>
</feature>
<keyword evidence="7" id="KW-0812">Transmembrane</keyword>
<evidence type="ECO:0000256" key="4">
    <source>
        <dbReference type="ARBA" id="ARBA00022825"/>
    </source>
</evidence>
<evidence type="ECO:0000256" key="3">
    <source>
        <dbReference type="ARBA" id="ARBA00022801"/>
    </source>
</evidence>
<dbReference type="GO" id="GO:0006508">
    <property type="term" value="P:proteolysis"/>
    <property type="evidence" value="ECO:0007669"/>
    <property type="project" value="UniProtKB-KW"/>
</dbReference>
<dbReference type="PROSITE" id="PS00137">
    <property type="entry name" value="SUBTILASE_HIS"/>
    <property type="match status" value="1"/>
</dbReference>
<comment type="caution">
    <text evidence="9">The sequence shown here is derived from an EMBL/GenBank/DDBJ whole genome shotgun (WGS) entry which is preliminary data.</text>
</comment>
<evidence type="ECO:0000313" key="10">
    <source>
        <dbReference type="Proteomes" id="UP000315353"/>
    </source>
</evidence>
<comment type="similarity">
    <text evidence="1 5 6">Belongs to the peptidase S8 family.</text>
</comment>
<dbReference type="PROSITE" id="PS51892">
    <property type="entry name" value="SUBTILASE"/>
    <property type="match status" value="1"/>
</dbReference>
<dbReference type="InterPro" id="IPR023828">
    <property type="entry name" value="Peptidase_S8_Ser-AS"/>
</dbReference>
<dbReference type="InterPro" id="IPR022398">
    <property type="entry name" value="Peptidase_S8_His-AS"/>
</dbReference>
<dbReference type="EMBL" id="BJNB01000008">
    <property type="protein sequence ID" value="GEB97300.1"/>
    <property type="molecule type" value="Genomic_DNA"/>
</dbReference>
<dbReference type="SUPFAM" id="SSF52743">
    <property type="entry name" value="Subtilisin-like"/>
    <property type="match status" value="1"/>
</dbReference>
<sequence length="341" mass="34985">MATGAGIKVAVIDTGVSPHEQLATVHPGADFIAPEEPEPWLDCDMHGTVVSGIIAGHDIGIAPHAELYSIRQTSTHYRHFAPAPPAEGGDSAGGALAAMSGNLDTLAAAIMDAVAAQARVINISVVSCLPADHAERLDTTGLDSALLAAEEAGAVVVAASGNASSGGCAHGDTVYPAHGHTVLAVGATQDAHTLAEYSIRSGEVALSADGHLPLVLNPAGGWATAKRDNGQDMEFHGTSFAAPVVAATVALLAQRYPEESPAQLRARIYQAARPSHGFIDPLAALTQVPAEYTVPAREKVLTHAAATPTPVPARMGLMVLTALGLLTMSLAWLGWRRAARS</sequence>
<proteinExistence type="inferred from homology"/>
<keyword evidence="4 5" id="KW-0720">Serine protease</keyword>
<dbReference type="Proteomes" id="UP000315353">
    <property type="component" value="Unassembled WGS sequence"/>
</dbReference>
<protein>
    <submittedName>
        <fullName evidence="9">Subtilisin-like serine protease</fullName>
    </submittedName>
</protein>
<dbReference type="PROSITE" id="PS00138">
    <property type="entry name" value="SUBTILASE_SER"/>
    <property type="match status" value="1"/>
</dbReference>
<evidence type="ECO:0000256" key="7">
    <source>
        <dbReference type="SAM" id="Phobius"/>
    </source>
</evidence>
<evidence type="ECO:0000313" key="9">
    <source>
        <dbReference type="EMBL" id="GEB97300.1"/>
    </source>
</evidence>
<keyword evidence="7" id="KW-0472">Membrane</keyword>
<dbReference type="Gene3D" id="3.40.50.200">
    <property type="entry name" value="Peptidase S8/S53 domain"/>
    <property type="match status" value="1"/>
</dbReference>
<keyword evidence="7" id="KW-1133">Transmembrane helix</keyword>
<gene>
    <name evidence="9" type="ORF">CFL01nite_07950</name>
</gene>
<feature type="transmembrane region" description="Helical" evidence="7">
    <location>
        <begin position="315"/>
        <end position="335"/>
    </location>
</feature>
<evidence type="ECO:0000256" key="6">
    <source>
        <dbReference type="RuleBase" id="RU003355"/>
    </source>
</evidence>
<dbReference type="InterPro" id="IPR023827">
    <property type="entry name" value="Peptidase_S8_Asp-AS"/>
</dbReference>
<feature type="active site" description="Charge relay system" evidence="5">
    <location>
        <position position="13"/>
    </location>
</feature>
<name>A0AB73B5V4_CORFL</name>
<dbReference type="PRINTS" id="PR00723">
    <property type="entry name" value="SUBTILISIN"/>
</dbReference>
<dbReference type="InterPro" id="IPR015500">
    <property type="entry name" value="Peptidase_S8_subtilisin-rel"/>
</dbReference>
<keyword evidence="2 5" id="KW-0645">Protease</keyword>
<dbReference type="InterPro" id="IPR000209">
    <property type="entry name" value="Peptidase_S8/S53_dom"/>
</dbReference>
<dbReference type="AlphaFoldDB" id="A0AB73B5V4"/>
<accession>A0AB73B5V4</accession>
<dbReference type="PANTHER" id="PTHR43806">
    <property type="entry name" value="PEPTIDASE S8"/>
    <property type="match status" value="1"/>
</dbReference>
<evidence type="ECO:0000256" key="5">
    <source>
        <dbReference type="PROSITE-ProRule" id="PRU01240"/>
    </source>
</evidence>
<dbReference type="InterPro" id="IPR036852">
    <property type="entry name" value="Peptidase_S8/S53_dom_sf"/>
</dbReference>
<feature type="active site" description="Charge relay system" evidence="5">
    <location>
        <position position="239"/>
    </location>
</feature>
<dbReference type="PANTHER" id="PTHR43806:SF11">
    <property type="entry name" value="CEREVISIN-RELATED"/>
    <property type="match status" value="1"/>
</dbReference>
<dbReference type="PROSITE" id="PS00136">
    <property type="entry name" value="SUBTILASE_ASP"/>
    <property type="match status" value="1"/>
</dbReference>
<dbReference type="RefSeq" id="WP_276623677.1">
    <property type="nucleotide sequence ID" value="NZ_DPFP01000059.1"/>
</dbReference>
<feature type="domain" description="Peptidase S8/S53" evidence="8">
    <location>
        <begin position="4"/>
        <end position="273"/>
    </location>
</feature>
<dbReference type="GO" id="GO:0004252">
    <property type="term" value="F:serine-type endopeptidase activity"/>
    <property type="evidence" value="ECO:0007669"/>
    <property type="project" value="UniProtKB-UniRule"/>
</dbReference>
<organism evidence="9 10">
    <name type="scientific">Corynebacterium flavescens</name>
    <dbReference type="NCBI Taxonomy" id="28028"/>
    <lineage>
        <taxon>Bacteria</taxon>
        <taxon>Bacillati</taxon>
        <taxon>Actinomycetota</taxon>
        <taxon>Actinomycetes</taxon>
        <taxon>Mycobacteriales</taxon>
        <taxon>Corynebacteriaceae</taxon>
        <taxon>Corynebacterium</taxon>
    </lineage>
</organism>
<evidence type="ECO:0000259" key="8">
    <source>
        <dbReference type="Pfam" id="PF00082"/>
    </source>
</evidence>
<dbReference type="CDD" id="cd00306">
    <property type="entry name" value="Peptidases_S8_S53"/>
    <property type="match status" value="1"/>
</dbReference>
<reference evidence="9 10" key="1">
    <citation type="submission" date="2019-06" db="EMBL/GenBank/DDBJ databases">
        <title>Whole genome shotgun sequence of Corynebacterium flavescens NBRC 14136.</title>
        <authorList>
            <person name="Hosoyama A."/>
            <person name="Uohara A."/>
            <person name="Ohji S."/>
            <person name="Ichikawa N."/>
        </authorList>
    </citation>
    <scope>NUCLEOTIDE SEQUENCE [LARGE SCALE GENOMIC DNA]</scope>
    <source>
        <strain evidence="9 10">NBRC 14136</strain>
    </source>
</reference>
<keyword evidence="3 5" id="KW-0378">Hydrolase</keyword>
<evidence type="ECO:0000256" key="2">
    <source>
        <dbReference type="ARBA" id="ARBA00022670"/>
    </source>
</evidence>
<evidence type="ECO:0000256" key="1">
    <source>
        <dbReference type="ARBA" id="ARBA00011073"/>
    </source>
</evidence>
<dbReference type="InterPro" id="IPR050131">
    <property type="entry name" value="Peptidase_S8_subtilisin-like"/>
</dbReference>